<evidence type="ECO:0000256" key="1">
    <source>
        <dbReference type="SAM" id="MobiDB-lite"/>
    </source>
</evidence>
<reference evidence="3 4" key="1">
    <citation type="submission" date="2021-05" db="EMBL/GenBank/DDBJ databases">
        <title>Culturable bacteria isolated from Daya Bay.</title>
        <authorList>
            <person name="Zheng W."/>
            <person name="Yu S."/>
            <person name="Huang Y."/>
        </authorList>
    </citation>
    <scope>NUCLEOTIDE SEQUENCE [LARGE SCALE GENOMIC DNA]</scope>
    <source>
        <strain evidence="3 4">DP4N28-5</strain>
    </source>
</reference>
<name>A0ABS6T4T2_9RHOB</name>
<feature type="compositionally biased region" description="Basic residues" evidence="1">
    <location>
        <begin position="72"/>
        <end position="86"/>
    </location>
</feature>
<proteinExistence type="predicted"/>
<dbReference type="Proteomes" id="UP000756530">
    <property type="component" value="Unassembled WGS sequence"/>
</dbReference>
<gene>
    <name evidence="3" type="ORF">KJP28_14965</name>
</gene>
<evidence type="ECO:0000256" key="2">
    <source>
        <dbReference type="SAM" id="SignalP"/>
    </source>
</evidence>
<organism evidence="3 4">
    <name type="scientific">Maritimibacter dapengensis</name>
    <dbReference type="NCBI Taxonomy" id="2836868"/>
    <lineage>
        <taxon>Bacteria</taxon>
        <taxon>Pseudomonadati</taxon>
        <taxon>Pseudomonadota</taxon>
        <taxon>Alphaproteobacteria</taxon>
        <taxon>Rhodobacterales</taxon>
        <taxon>Roseobacteraceae</taxon>
        <taxon>Maritimibacter</taxon>
    </lineage>
</organism>
<sequence length="161" mass="17385">MKLIRTIARPATAFALAASLALSPVATKPAQAGNEELFIAGAIGTVLLGTIAAAQLNNNSSGHVRVYTPPKHGGHHGHKPRDHVQRRTAVPSGCIVRAGGRHRTYYGVRCVHRHYPAAHRLPNYCMTTIIDRSRGTRQNLYDGSCLQRAGFPVAGGRGHRR</sequence>
<feature type="chain" id="PRO_5045521888" evidence="2">
    <location>
        <begin position="33"/>
        <end position="161"/>
    </location>
</feature>
<dbReference type="EMBL" id="JAHUZE010000003">
    <property type="protein sequence ID" value="MBV7380232.1"/>
    <property type="molecule type" value="Genomic_DNA"/>
</dbReference>
<keyword evidence="4" id="KW-1185">Reference proteome</keyword>
<feature type="signal peptide" evidence="2">
    <location>
        <begin position="1"/>
        <end position="32"/>
    </location>
</feature>
<protein>
    <submittedName>
        <fullName evidence="3">Uncharacterized protein</fullName>
    </submittedName>
</protein>
<accession>A0ABS6T4T2</accession>
<keyword evidence="2" id="KW-0732">Signal</keyword>
<evidence type="ECO:0000313" key="3">
    <source>
        <dbReference type="EMBL" id="MBV7380232.1"/>
    </source>
</evidence>
<comment type="caution">
    <text evidence="3">The sequence shown here is derived from an EMBL/GenBank/DDBJ whole genome shotgun (WGS) entry which is preliminary data.</text>
</comment>
<feature type="region of interest" description="Disordered" evidence="1">
    <location>
        <begin position="69"/>
        <end position="88"/>
    </location>
</feature>
<dbReference type="RefSeq" id="WP_218393416.1">
    <property type="nucleotide sequence ID" value="NZ_JAHUZE010000003.1"/>
</dbReference>
<evidence type="ECO:0000313" key="4">
    <source>
        <dbReference type="Proteomes" id="UP000756530"/>
    </source>
</evidence>